<dbReference type="Gene3D" id="2.40.30.170">
    <property type="match status" value="1"/>
</dbReference>
<keyword evidence="3" id="KW-0812">Transmembrane</keyword>
<comment type="caution">
    <text evidence="4">The sequence shown here is derived from an EMBL/GenBank/DDBJ whole genome shotgun (WGS) entry which is preliminary data.</text>
</comment>
<dbReference type="STRING" id="1035.BN961_03076"/>
<accession>A0A090MQJ9</accession>
<dbReference type="Gene3D" id="2.40.50.100">
    <property type="match status" value="1"/>
</dbReference>
<dbReference type="EMBL" id="CCAZ020000002">
    <property type="protein sequence ID" value="CEG09646.1"/>
    <property type="molecule type" value="Genomic_DNA"/>
</dbReference>
<evidence type="ECO:0000313" key="4">
    <source>
        <dbReference type="EMBL" id="CEG09646.1"/>
    </source>
</evidence>
<feature type="transmembrane region" description="Helical" evidence="3">
    <location>
        <begin position="12"/>
        <end position="29"/>
    </location>
</feature>
<sequence length="397" mass="42286">MKLPSLQRRTLMLIGVGIVTAALFGYVILRSGPLAPVAVTTAVVEARSISPALFGIGTVEAHFSYKIGPTIAGRVAKVNVDVGERVRAGQILAEMDPVDLDARIAALDAAIGRTEASIKTAEAQVEDTLARKDFARAQAKRYEELWKTRVVSEVAVETKRQDSQVADAALSAARSNLLAAQQDLQRNRADREGLIKQRENLVLFAPVDGVIAARKAEPGTTMVAGQAVIEMIDPKNLWINARFDQIAATGLQQNLPASIALRSRAGKGVPGRVARVEVLADAVTEENLAKVEFDTLPEPLPSIGELAEVTVALPELPASPVIPNAAIQNVGGKLGVWKIEDGKTRFTIVQLGAADLEGVVQIKKGLTVGDRIVVYSASRLASTSRIRVAGNPVELLK</sequence>
<dbReference type="GO" id="GO:0015562">
    <property type="term" value="F:efflux transmembrane transporter activity"/>
    <property type="evidence" value="ECO:0007669"/>
    <property type="project" value="TreeGrafter"/>
</dbReference>
<keyword evidence="5" id="KW-1185">Reference proteome</keyword>
<keyword evidence="3" id="KW-1133">Transmembrane helix</keyword>
<proteinExistence type="inferred from homology"/>
<comment type="similarity">
    <text evidence="1">Belongs to the membrane fusion protein (MFP) (TC 8.A.1) family.</text>
</comment>
<dbReference type="GO" id="GO:1990281">
    <property type="term" value="C:efflux pump complex"/>
    <property type="evidence" value="ECO:0007669"/>
    <property type="project" value="TreeGrafter"/>
</dbReference>
<organism evidence="4 5">
    <name type="scientific">Afipia felis</name>
    <name type="common">Cat scratch disease bacillus</name>
    <dbReference type="NCBI Taxonomy" id="1035"/>
    <lineage>
        <taxon>Bacteria</taxon>
        <taxon>Pseudomonadati</taxon>
        <taxon>Pseudomonadota</taxon>
        <taxon>Alphaproteobacteria</taxon>
        <taxon>Hyphomicrobiales</taxon>
        <taxon>Nitrobacteraceae</taxon>
        <taxon>Afipia</taxon>
    </lineage>
</organism>
<protein>
    <submittedName>
        <fullName evidence="4">Multidrug transporter MdtA</fullName>
    </submittedName>
</protein>
<dbReference type="NCBIfam" id="TIGR01730">
    <property type="entry name" value="RND_mfp"/>
    <property type="match status" value="1"/>
</dbReference>
<evidence type="ECO:0000256" key="2">
    <source>
        <dbReference type="SAM" id="Coils"/>
    </source>
</evidence>
<evidence type="ECO:0000256" key="1">
    <source>
        <dbReference type="ARBA" id="ARBA00009477"/>
    </source>
</evidence>
<dbReference type="InterPro" id="IPR006143">
    <property type="entry name" value="RND_pump_MFP"/>
</dbReference>
<dbReference type="RefSeq" id="WP_082157057.1">
    <property type="nucleotide sequence ID" value="NZ_CCAZ020000002.1"/>
</dbReference>
<dbReference type="AlphaFoldDB" id="A0A090MQJ9"/>
<gene>
    <name evidence="4" type="primary">mdtA_4</name>
    <name evidence="4" type="ORF">BN961_03076</name>
</gene>
<feature type="coiled-coil region" evidence="2">
    <location>
        <begin position="118"/>
        <end position="145"/>
    </location>
</feature>
<evidence type="ECO:0000256" key="3">
    <source>
        <dbReference type="SAM" id="Phobius"/>
    </source>
</evidence>
<dbReference type="Gene3D" id="2.40.420.20">
    <property type="match status" value="1"/>
</dbReference>
<dbReference type="PANTHER" id="PTHR30469">
    <property type="entry name" value="MULTIDRUG RESISTANCE PROTEIN MDTA"/>
    <property type="match status" value="1"/>
</dbReference>
<evidence type="ECO:0000313" key="5">
    <source>
        <dbReference type="Proteomes" id="UP000035762"/>
    </source>
</evidence>
<dbReference type="Proteomes" id="UP000035762">
    <property type="component" value="Unassembled WGS sequence"/>
</dbReference>
<dbReference type="PANTHER" id="PTHR30469:SF15">
    <property type="entry name" value="HLYD FAMILY OF SECRETION PROTEINS"/>
    <property type="match status" value="1"/>
</dbReference>
<keyword evidence="2" id="KW-0175">Coiled coil</keyword>
<dbReference type="OrthoDB" id="9806939at2"/>
<dbReference type="Gene3D" id="1.10.287.470">
    <property type="entry name" value="Helix hairpin bin"/>
    <property type="match status" value="1"/>
</dbReference>
<name>A0A090MQJ9_AFIFE</name>
<reference evidence="4 5" key="1">
    <citation type="journal article" date="2014" name="Genome Announc.">
        <title>Genome Sequence of Afipia felis Strain 76713, Isolated in Hospital Water Using an Amoeba Co-Culture Procedure.</title>
        <authorList>
            <person name="Benamar S."/>
            <person name="La Scola B."/>
            <person name="Croce O."/>
        </authorList>
    </citation>
    <scope>NUCLEOTIDE SEQUENCE [LARGE SCALE GENOMIC DNA]</scope>
    <source>
        <strain evidence="4 5">76713</strain>
    </source>
</reference>
<dbReference type="SUPFAM" id="SSF111369">
    <property type="entry name" value="HlyD-like secretion proteins"/>
    <property type="match status" value="1"/>
</dbReference>
<keyword evidence="3" id="KW-0472">Membrane</keyword>